<dbReference type="Gramene" id="OQU89491">
    <property type="protein sequence ID" value="OQU89491"/>
    <property type="gene ID" value="SORBI_3002G201950"/>
</dbReference>
<dbReference type="EMBL" id="CM000761">
    <property type="protein sequence ID" value="OQU89491.1"/>
    <property type="molecule type" value="Genomic_DNA"/>
</dbReference>
<proteinExistence type="predicted"/>
<sequence length="74" mass="8484">MAAPRGIVAAPSWDFLHGVSERNAQSHGAMLEIEEDSTWVSPTGFSRNPTPRSLRRLRFFFKKRFLSFLLSLFN</sequence>
<dbReference type="Proteomes" id="UP000000768">
    <property type="component" value="Chromosome 2"/>
</dbReference>
<reference evidence="2" key="2">
    <citation type="journal article" date="2018" name="Plant J.">
        <title>The Sorghum bicolor reference genome: improved assembly, gene annotations, a transcriptome atlas, and signatures of genome organization.</title>
        <authorList>
            <person name="McCormick R.F."/>
            <person name="Truong S.K."/>
            <person name="Sreedasyam A."/>
            <person name="Jenkins J."/>
            <person name="Shu S."/>
            <person name="Sims D."/>
            <person name="Kennedy M."/>
            <person name="Amirebrahimi M."/>
            <person name="Weers B.D."/>
            <person name="McKinley B."/>
            <person name="Mattison A."/>
            <person name="Morishige D.T."/>
            <person name="Grimwood J."/>
            <person name="Schmutz J."/>
            <person name="Mullet J.E."/>
        </authorList>
    </citation>
    <scope>NUCLEOTIDE SEQUENCE [LARGE SCALE GENOMIC DNA]</scope>
    <source>
        <strain evidence="2">cv. BTx623</strain>
    </source>
</reference>
<dbReference type="InParanoid" id="A0A1W0W572"/>
<keyword evidence="2" id="KW-1185">Reference proteome</keyword>
<reference evidence="1 2" key="1">
    <citation type="journal article" date="2009" name="Nature">
        <title>The Sorghum bicolor genome and the diversification of grasses.</title>
        <authorList>
            <person name="Paterson A.H."/>
            <person name="Bowers J.E."/>
            <person name="Bruggmann R."/>
            <person name="Dubchak I."/>
            <person name="Grimwood J."/>
            <person name="Gundlach H."/>
            <person name="Haberer G."/>
            <person name="Hellsten U."/>
            <person name="Mitros T."/>
            <person name="Poliakov A."/>
            <person name="Schmutz J."/>
            <person name="Spannagl M."/>
            <person name="Tang H."/>
            <person name="Wang X."/>
            <person name="Wicker T."/>
            <person name="Bharti A.K."/>
            <person name="Chapman J."/>
            <person name="Feltus F.A."/>
            <person name="Gowik U."/>
            <person name="Grigoriev I.V."/>
            <person name="Lyons E."/>
            <person name="Maher C.A."/>
            <person name="Martis M."/>
            <person name="Narechania A."/>
            <person name="Otillar R.P."/>
            <person name="Penning B.W."/>
            <person name="Salamov A.A."/>
            <person name="Wang Y."/>
            <person name="Zhang L."/>
            <person name="Carpita N.C."/>
            <person name="Freeling M."/>
            <person name="Gingle A.R."/>
            <person name="Hash C.T."/>
            <person name="Keller B."/>
            <person name="Klein P."/>
            <person name="Kresovich S."/>
            <person name="McCann M.C."/>
            <person name="Ming R."/>
            <person name="Peterson D.G."/>
            <person name="Mehboob-ur-Rahman"/>
            <person name="Ware D."/>
            <person name="Westhoff P."/>
            <person name="Mayer K.F."/>
            <person name="Messing J."/>
            <person name="Rokhsar D.S."/>
        </authorList>
    </citation>
    <scope>NUCLEOTIDE SEQUENCE [LARGE SCALE GENOMIC DNA]</scope>
    <source>
        <strain evidence="2">cv. BTx623</strain>
    </source>
</reference>
<evidence type="ECO:0000313" key="2">
    <source>
        <dbReference type="Proteomes" id="UP000000768"/>
    </source>
</evidence>
<accession>A0A1W0W572</accession>
<gene>
    <name evidence="1" type="ORF">SORBI_3002G201950</name>
</gene>
<protein>
    <submittedName>
        <fullName evidence="1">Uncharacterized protein</fullName>
    </submittedName>
</protein>
<dbReference type="AlphaFoldDB" id="A0A1W0W572"/>
<name>A0A1W0W572_SORBI</name>
<organism evidence="1 2">
    <name type="scientific">Sorghum bicolor</name>
    <name type="common">Sorghum</name>
    <name type="synonym">Sorghum vulgare</name>
    <dbReference type="NCBI Taxonomy" id="4558"/>
    <lineage>
        <taxon>Eukaryota</taxon>
        <taxon>Viridiplantae</taxon>
        <taxon>Streptophyta</taxon>
        <taxon>Embryophyta</taxon>
        <taxon>Tracheophyta</taxon>
        <taxon>Spermatophyta</taxon>
        <taxon>Magnoliopsida</taxon>
        <taxon>Liliopsida</taxon>
        <taxon>Poales</taxon>
        <taxon>Poaceae</taxon>
        <taxon>PACMAD clade</taxon>
        <taxon>Panicoideae</taxon>
        <taxon>Andropogonodae</taxon>
        <taxon>Andropogoneae</taxon>
        <taxon>Sorghinae</taxon>
        <taxon>Sorghum</taxon>
    </lineage>
</organism>
<evidence type="ECO:0000313" key="1">
    <source>
        <dbReference type="EMBL" id="OQU89491.1"/>
    </source>
</evidence>